<evidence type="ECO:0000256" key="3">
    <source>
        <dbReference type="ARBA" id="ARBA00023002"/>
    </source>
</evidence>
<keyword evidence="2" id="KW-0732">Signal</keyword>
<evidence type="ECO:0000313" key="7">
    <source>
        <dbReference type="EMBL" id="HEB13440.1"/>
    </source>
</evidence>
<dbReference type="Proteomes" id="UP000885695">
    <property type="component" value="Unassembled WGS sequence"/>
</dbReference>
<feature type="non-terminal residue" evidence="7">
    <location>
        <position position="1"/>
    </location>
</feature>
<evidence type="ECO:0000259" key="6">
    <source>
        <dbReference type="PROSITE" id="PS51352"/>
    </source>
</evidence>
<feature type="domain" description="Thioredoxin" evidence="6">
    <location>
        <begin position="1"/>
        <end position="166"/>
    </location>
</feature>
<reference evidence="7" key="1">
    <citation type="journal article" date="2020" name="mSystems">
        <title>Genome- and Community-Level Interaction Insights into Carbon Utilization and Element Cycling Functions of Hydrothermarchaeota in Hydrothermal Sediment.</title>
        <authorList>
            <person name="Zhou Z."/>
            <person name="Liu Y."/>
            <person name="Xu W."/>
            <person name="Pan J."/>
            <person name="Luo Z.H."/>
            <person name="Li M."/>
        </authorList>
    </citation>
    <scope>NUCLEOTIDE SEQUENCE [LARGE SCALE GENOMIC DNA]</scope>
    <source>
        <strain evidence="7">HyVt-369</strain>
    </source>
</reference>
<proteinExistence type="inferred from homology"/>
<dbReference type="InterPro" id="IPR036249">
    <property type="entry name" value="Thioredoxin-like_sf"/>
</dbReference>
<comment type="caution">
    <text evidence="7">The sequence shown here is derived from an EMBL/GenBank/DDBJ whole genome shotgun (WGS) entry which is preliminary data.</text>
</comment>
<organism evidence="7">
    <name type="scientific">candidate division CPR3 bacterium</name>
    <dbReference type="NCBI Taxonomy" id="2268181"/>
    <lineage>
        <taxon>Bacteria</taxon>
        <taxon>Bacteria division CPR3</taxon>
    </lineage>
</organism>
<dbReference type="Gene3D" id="3.40.30.10">
    <property type="entry name" value="Glutaredoxin"/>
    <property type="match status" value="1"/>
</dbReference>
<keyword evidence="5" id="KW-0676">Redox-active center</keyword>
<dbReference type="InterPro" id="IPR013766">
    <property type="entry name" value="Thioredoxin_domain"/>
</dbReference>
<sequence length="166" mass="18521">DQDHIRGNVNASITIVEYSDFECPYCGRFHPTMIQALSDYPEDVRWVYRHFPLRGHPQAQPAAEASECVAEQKGDEGFWSFVDAMFENQERLGEEFYREVAGEIGVNLVQFDSCASSSKYANRVNSDYEEGIQSGVTGTPGSFVNGVPVKGAVPYEQLKSIIEAQL</sequence>
<comment type="similarity">
    <text evidence="1">Belongs to the thioredoxin family. DsbA subfamily.</text>
</comment>
<keyword evidence="4" id="KW-1015">Disulfide bond</keyword>
<protein>
    <submittedName>
        <fullName evidence="7">DsbA family protein</fullName>
    </submittedName>
</protein>
<dbReference type="InterPro" id="IPR012336">
    <property type="entry name" value="Thioredoxin-like_fold"/>
</dbReference>
<evidence type="ECO:0000256" key="5">
    <source>
        <dbReference type="ARBA" id="ARBA00023284"/>
    </source>
</evidence>
<keyword evidence="3" id="KW-0560">Oxidoreductase</keyword>
<evidence type="ECO:0000256" key="2">
    <source>
        <dbReference type="ARBA" id="ARBA00022729"/>
    </source>
</evidence>
<evidence type="ECO:0000256" key="4">
    <source>
        <dbReference type="ARBA" id="ARBA00023157"/>
    </source>
</evidence>
<dbReference type="EMBL" id="DRHL01000022">
    <property type="protein sequence ID" value="HEB13440.1"/>
    <property type="molecule type" value="Genomic_DNA"/>
</dbReference>
<evidence type="ECO:0000256" key="1">
    <source>
        <dbReference type="ARBA" id="ARBA00005791"/>
    </source>
</evidence>
<accession>A0A7C1T1V2</accession>
<dbReference type="AlphaFoldDB" id="A0A7C1T1V2"/>
<dbReference type="GO" id="GO:0016491">
    <property type="term" value="F:oxidoreductase activity"/>
    <property type="evidence" value="ECO:0007669"/>
    <property type="project" value="UniProtKB-KW"/>
</dbReference>
<dbReference type="PANTHER" id="PTHR13887">
    <property type="entry name" value="GLUTATHIONE S-TRANSFERASE KAPPA"/>
    <property type="match status" value="1"/>
</dbReference>
<gene>
    <name evidence="7" type="ORF">ENI13_00495</name>
</gene>
<dbReference type="PROSITE" id="PS51352">
    <property type="entry name" value="THIOREDOXIN_2"/>
    <property type="match status" value="1"/>
</dbReference>
<dbReference type="Pfam" id="PF13462">
    <property type="entry name" value="Thioredoxin_4"/>
    <property type="match status" value="1"/>
</dbReference>
<dbReference type="SUPFAM" id="SSF52833">
    <property type="entry name" value="Thioredoxin-like"/>
    <property type="match status" value="1"/>
</dbReference>
<dbReference type="PANTHER" id="PTHR13887:SF14">
    <property type="entry name" value="DISULFIDE BOND FORMATION PROTEIN D"/>
    <property type="match status" value="1"/>
</dbReference>
<name>A0A7C1T1V2_UNCC3</name>